<dbReference type="EMBL" id="CAJVCH010122268">
    <property type="protein sequence ID" value="CAG7725453.1"/>
    <property type="molecule type" value="Genomic_DNA"/>
</dbReference>
<name>A0A8J2JWN6_9HEXA</name>
<reference evidence="1" key="1">
    <citation type="submission" date="2021-06" db="EMBL/GenBank/DDBJ databases">
        <authorList>
            <person name="Hodson N. C."/>
            <person name="Mongue J. A."/>
            <person name="Jaron S. K."/>
        </authorList>
    </citation>
    <scope>NUCLEOTIDE SEQUENCE</scope>
</reference>
<gene>
    <name evidence="1" type="ORF">AFUS01_LOCUS14409</name>
</gene>
<accession>A0A8J2JWN6</accession>
<comment type="caution">
    <text evidence="1">The sequence shown here is derived from an EMBL/GenBank/DDBJ whole genome shotgun (WGS) entry which is preliminary data.</text>
</comment>
<sequence>MENTQAGRKLFFLLQ</sequence>
<organism evidence="1 2">
    <name type="scientific">Allacma fusca</name>
    <dbReference type="NCBI Taxonomy" id="39272"/>
    <lineage>
        <taxon>Eukaryota</taxon>
        <taxon>Metazoa</taxon>
        <taxon>Ecdysozoa</taxon>
        <taxon>Arthropoda</taxon>
        <taxon>Hexapoda</taxon>
        <taxon>Collembola</taxon>
        <taxon>Symphypleona</taxon>
        <taxon>Sminthuridae</taxon>
        <taxon>Allacma</taxon>
    </lineage>
</organism>
<feature type="non-terminal residue" evidence="1">
    <location>
        <position position="1"/>
    </location>
</feature>
<evidence type="ECO:0000313" key="2">
    <source>
        <dbReference type="Proteomes" id="UP000708208"/>
    </source>
</evidence>
<protein>
    <submittedName>
        <fullName evidence="1">Uncharacterized protein</fullName>
    </submittedName>
</protein>
<proteinExistence type="predicted"/>
<dbReference type="Proteomes" id="UP000708208">
    <property type="component" value="Unassembled WGS sequence"/>
</dbReference>
<evidence type="ECO:0000313" key="1">
    <source>
        <dbReference type="EMBL" id="CAG7725453.1"/>
    </source>
</evidence>
<keyword evidence="2" id="KW-1185">Reference proteome</keyword>